<name>A0A2T0BQM3_9CLOT</name>
<dbReference type="RefSeq" id="WP_170065729.1">
    <property type="nucleotide sequence ID" value="NZ_PVXP01000007.1"/>
</dbReference>
<keyword evidence="2" id="KW-1185">Reference proteome</keyword>
<evidence type="ECO:0000313" key="2">
    <source>
        <dbReference type="Proteomes" id="UP000237798"/>
    </source>
</evidence>
<gene>
    <name evidence="1" type="ORF">CLLU_08340</name>
</gene>
<dbReference type="AlphaFoldDB" id="A0A2T0BQM3"/>
<sequence length="58" mass="6647">MLPDCCYDYRYEAPIAKIFTTCDVCGESIFVGDSYYKIENLSICNDCINSFKEIAEEV</sequence>
<evidence type="ECO:0000313" key="1">
    <source>
        <dbReference type="EMBL" id="PRR86184.1"/>
    </source>
</evidence>
<proteinExistence type="predicted"/>
<reference evidence="1 2" key="1">
    <citation type="submission" date="2018-03" db="EMBL/GenBank/DDBJ databases">
        <title>Genome sequence of Clostridium luticellarii DSM 29923.</title>
        <authorList>
            <person name="Poehlein A."/>
            <person name="Daniel R."/>
        </authorList>
    </citation>
    <scope>NUCLEOTIDE SEQUENCE [LARGE SCALE GENOMIC DNA]</scope>
    <source>
        <strain evidence="1 2">DSM 29923</strain>
    </source>
</reference>
<comment type="caution">
    <text evidence="1">The sequence shown here is derived from an EMBL/GenBank/DDBJ whole genome shotgun (WGS) entry which is preliminary data.</text>
</comment>
<accession>A0A2T0BQM3</accession>
<dbReference type="Proteomes" id="UP000237798">
    <property type="component" value="Unassembled WGS sequence"/>
</dbReference>
<organism evidence="1 2">
    <name type="scientific">Clostridium luticellarii</name>
    <dbReference type="NCBI Taxonomy" id="1691940"/>
    <lineage>
        <taxon>Bacteria</taxon>
        <taxon>Bacillati</taxon>
        <taxon>Bacillota</taxon>
        <taxon>Clostridia</taxon>
        <taxon>Eubacteriales</taxon>
        <taxon>Clostridiaceae</taxon>
        <taxon>Clostridium</taxon>
    </lineage>
</organism>
<protein>
    <submittedName>
        <fullName evidence="1">Uncharacterized protein</fullName>
    </submittedName>
</protein>
<dbReference type="EMBL" id="PVXP01000007">
    <property type="protein sequence ID" value="PRR86184.1"/>
    <property type="molecule type" value="Genomic_DNA"/>
</dbReference>